<proteinExistence type="predicted"/>
<evidence type="ECO:0000313" key="3">
    <source>
        <dbReference type="Proteomes" id="UP001189429"/>
    </source>
</evidence>
<comment type="caution">
    <text evidence="2">The sequence shown here is derived from an EMBL/GenBank/DDBJ whole genome shotgun (WGS) entry which is preliminary data.</text>
</comment>
<feature type="compositionally biased region" description="Low complexity" evidence="1">
    <location>
        <begin position="258"/>
        <end position="277"/>
    </location>
</feature>
<keyword evidence="3" id="KW-1185">Reference proteome</keyword>
<feature type="region of interest" description="Disordered" evidence="1">
    <location>
        <begin position="149"/>
        <end position="319"/>
    </location>
</feature>
<organism evidence="2 3">
    <name type="scientific">Prorocentrum cordatum</name>
    <dbReference type="NCBI Taxonomy" id="2364126"/>
    <lineage>
        <taxon>Eukaryota</taxon>
        <taxon>Sar</taxon>
        <taxon>Alveolata</taxon>
        <taxon>Dinophyceae</taxon>
        <taxon>Prorocentrales</taxon>
        <taxon>Prorocentraceae</taxon>
        <taxon>Prorocentrum</taxon>
    </lineage>
</organism>
<accession>A0ABN9XSA2</accession>
<evidence type="ECO:0000313" key="2">
    <source>
        <dbReference type="EMBL" id="CAK0901102.1"/>
    </source>
</evidence>
<feature type="compositionally biased region" description="Basic residues" evidence="1">
    <location>
        <begin position="155"/>
        <end position="182"/>
    </location>
</feature>
<gene>
    <name evidence="2" type="ORF">PCOR1329_LOCUS78181</name>
</gene>
<feature type="compositionally biased region" description="Basic residues" evidence="1">
    <location>
        <begin position="198"/>
        <end position="209"/>
    </location>
</feature>
<feature type="compositionally biased region" description="Pro residues" evidence="1">
    <location>
        <begin position="234"/>
        <end position="243"/>
    </location>
</feature>
<feature type="compositionally biased region" description="Polar residues" evidence="1">
    <location>
        <begin position="300"/>
        <end position="310"/>
    </location>
</feature>
<name>A0ABN9XSA2_9DINO</name>
<feature type="compositionally biased region" description="Polar residues" evidence="1">
    <location>
        <begin position="248"/>
        <end position="257"/>
    </location>
</feature>
<evidence type="ECO:0000256" key="1">
    <source>
        <dbReference type="SAM" id="MobiDB-lite"/>
    </source>
</evidence>
<feature type="compositionally biased region" description="Low complexity" evidence="1">
    <location>
        <begin position="211"/>
        <end position="228"/>
    </location>
</feature>
<protein>
    <submittedName>
        <fullName evidence="2">Uncharacterized protein</fullName>
    </submittedName>
</protein>
<dbReference type="EMBL" id="CAUYUJ010020882">
    <property type="protein sequence ID" value="CAK0901102.1"/>
    <property type="molecule type" value="Genomic_DNA"/>
</dbReference>
<reference evidence="2" key="1">
    <citation type="submission" date="2023-10" db="EMBL/GenBank/DDBJ databases">
        <authorList>
            <person name="Chen Y."/>
            <person name="Shah S."/>
            <person name="Dougan E. K."/>
            <person name="Thang M."/>
            <person name="Chan C."/>
        </authorList>
    </citation>
    <scope>NUCLEOTIDE SEQUENCE [LARGE SCALE GENOMIC DNA]</scope>
</reference>
<dbReference type="Proteomes" id="UP001189429">
    <property type="component" value="Unassembled WGS sequence"/>
</dbReference>
<sequence length="319" mass="35052">MTPRDFPEEAAPLRDGLVVRASQQIWKELVKEASRSDLSCKEEDGKFQTHGGVKDEDMIKWAKTGHNIIDSCGKVIEKEIYIIADMFWLSSSKRKTQWDVHKQERDAKEQRLQAIDERRKKRSAACSSLQTPAQAANWISRASPSLRLAGAAVQARRHRRSSPGRGRRRRRRGRSRRSRSRRPTTAAAGSGAGGRGQRASRRSRPRPRAPRPSGRRAPTATRRPTTGSYGAAGGPPPPPPPPRGHSLGQISEQSPVLSQARSMQSAHSMQSQQSAYSVHSAAYLTPQSQQSLASAGAEQLQRSRPGSLSSMAYVPSSPS</sequence>